<evidence type="ECO:0000256" key="2">
    <source>
        <dbReference type="ARBA" id="ARBA00022741"/>
    </source>
</evidence>
<keyword evidence="4" id="KW-0460">Magnesium</keyword>
<comment type="similarity">
    <text evidence="1 4">Belongs to the 5-formyltetrahydrofolate cyclo-ligase family.</text>
</comment>
<name>A0ABP7BWL3_9MICC</name>
<dbReference type="Proteomes" id="UP001500752">
    <property type="component" value="Unassembled WGS sequence"/>
</dbReference>
<dbReference type="EMBL" id="BAABEO010000008">
    <property type="protein sequence ID" value="GAA3671955.1"/>
    <property type="molecule type" value="Genomic_DNA"/>
</dbReference>
<evidence type="ECO:0000256" key="4">
    <source>
        <dbReference type="RuleBase" id="RU361279"/>
    </source>
</evidence>
<dbReference type="Pfam" id="PF01812">
    <property type="entry name" value="5-FTHF_cyc-lig"/>
    <property type="match status" value="1"/>
</dbReference>
<keyword evidence="6" id="KW-1185">Reference proteome</keyword>
<protein>
    <recommendedName>
        <fullName evidence="4">5-formyltetrahydrofolate cyclo-ligase</fullName>
        <ecNumber evidence="4">6.3.3.2</ecNumber>
    </recommendedName>
</protein>
<dbReference type="PANTHER" id="PTHR23407:SF1">
    <property type="entry name" value="5-FORMYLTETRAHYDROFOLATE CYCLO-LIGASE"/>
    <property type="match status" value="1"/>
</dbReference>
<dbReference type="PIRSF" id="PIRSF006806">
    <property type="entry name" value="FTHF_cligase"/>
    <property type="match status" value="1"/>
</dbReference>
<dbReference type="EC" id="6.3.3.2" evidence="4"/>
<keyword evidence="2 4" id="KW-0547">Nucleotide-binding</keyword>
<keyword evidence="4" id="KW-0479">Metal-binding</keyword>
<gene>
    <name evidence="5" type="ORF">GCM10023081_07850</name>
</gene>
<dbReference type="InterPro" id="IPR024185">
    <property type="entry name" value="FTHF_cligase-like_sf"/>
</dbReference>
<reference evidence="6" key="1">
    <citation type="journal article" date="2019" name="Int. J. Syst. Evol. Microbiol.">
        <title>The Global Catalogue of Microorganisms (GCM) 10K type strain sequencing project: providing services to taxonomists for standard genome sequencing and annotation.</title>
        <authorList>
            <consortium name="The Broad Institute Genomics Platform"/>
            <consortium name="The Broad Institute Genome Sequencing Center for Infectious Disease"/>
            <person name="Wu L."/>
            <person name="Ma J."/>
        </authorList>
    </citation>
    <scope>NUCLEOTIDE SEQUENCE [LARGE SCALE GENOMIC DNA]</scope>
    <source>
        <strain evidence="6">JCM 30742</strain>
    </source>
</reference>
<evidence type="ECO:0000313" key="5">
    <source>
        <dbReference type="EMBL" id="GAA3671955.1"/>
    </source>
</evidence>
<dbReference type="SUPFAM" id="SSF100950">
    <property type="entry name" value="NagB/RpiA/CoA transferase-like"/>
    <property type="match status" value="1"/>
</dbReference>
<dbReference type="InterPro" id="IPR037171">
    <property type="entry name" value="NagB/RpiA_transferase-like"/>
</dbReference>
<proteinExistence type="inferred from homology"/>
<evidence type="ECO:0000256" key="3">
    <source>
        <dbReference type="ARBA" id="ARBA00022840"/>
    </source>
</evidence>
<evidence type="ECO:0000313" key="6">
    <source>
        <dbReference type="Proteomes" id="UP001500752"/>
    </source>
</evidence>
<evidence type="ECO:0000256" key="1">
    <source>
        <dbReference type="ARBA" id="ARBA00010638"/>
    </source>
</evidence>
<comment type="caution">
    <text evidence="5">The sequence shown here is derived from an EMBL/GenBank/DDBJ whole genome shotgun (WGS) entry which is preliminary data.</text>
</comment>
<dbReference type="NCBIfam" id="TIGR02727">
    <property type="entry name" value="MTHFS_bact"/>
    <property type="match status" value="1"/>
</dbReference>
<sequence>MDKEHARATYRGLRRALSPAERLGQADALGGHLLPWLAGRAAGGTVAGVVSYGAELPTAGLLAALHGAGHRVLVPICEPERRLSWADWYPDVPMQRCAVAPIDEPAGPRFGAEVMDGADVVLVPALAVDRDGARLGQGGGYYDRFIASLDRLDRRPVLLAMVYAHEFVPAGTFEYHMLDRKVDGVVTADGFTWFSPRPGH</sequence>
<comment type="catalytic activity">
    <reaction evidence="4">
        <text>(6S)-5-formyl-5,6,7,8-tetrahydrofolate + ATP = (6R)-5,10-methenyltetrahydrofolate + ADP + phosphate</text>
        <dbReference type="Rhea" id="RHEA:10488"/>
        <dbReference type="ChEBI" id="CHEBI:30616"/>
        <dbReference type="ChEBI" id="CHEBI:43474"/>
        <dbReference type="ChEBI" id="CHEBI:57455"/>
        <dbReference type="ChEBI" id="CHEBI:57457"/>
        <dbReference type="ChEBI" id="CHEBI:456216"/>
        <dbReference type="EC" id="6.3.3.2"/>
    </reaction>
</comment>
<organism evidence="5 6">
    <name type="scientific">Arthrobacter ginkgonis</name>
    <dbReference type="NCBI Taxonomy" id="1630594"/>
    <lineage>
        <taxon>Bacteria</taxon>
        <taxon>Bacillati</taxon>
        <taxon>Actinomycetota</taxon>
        <taxon>Actinomycetes</taxon>
        <taxon>Micrococcales</taxon>
        <taxon>Micrococcaceae</taxon>
        <taxon>Arthrobacter</taxon>
    </lineage>
</organism>
<comment type="cofactor">
    <cofactor evidence="4">
        <name>Mg(2+)</name>
        <dbReference type="ChEBI" id="CHEBI:18420"/>
    </cofactor>
</comment>
<keyword evidence="3 4" id="KW-0067">ATP-binding</keyword>
<accession>A0ABP7BWL3</accession>
<dbReference type="Gene3D" id="3.40.50.10420">
    <property type="entry name" value="NagB/RpiA/CoA transferase-like"/>
    <property type="match status" value="1"/>
</dbReference>
<dbReference type="PANTHER" id="PTHR23407">
    <property type="entry name" value="ATPASE INHIBITOR/5-FORMYLTETRAHYDROFOLATE CYCLO-LIGASE"/>
    <property type="match status" value="1"/>
</dbReference>
<dbReference type="InterPro" id="IPR002698">
    <property type="entry name" value="FTHF_cligase"/>
</dbReference>